<feature type="compositionally biased region" description="Basic and acidic residues" evidence="4">
    <location>
        <begin position="410"/>
        <end position="430"/>
    </location>
</feature>
<keyword evidence="6" id="KW-1185">Reference proteome</keyword>
<reference evidence="5 6" key="1">
    <citation type="journal article" date="2015" name="Stand. Genomic Sci.">
        <title>Genomic Encyclopedia of Bacterial and Archaeal Type Strains, Phase III: the genomes of soil and plant-associated and newly described type strains.</title>
        <authorList>
            <person name="Whitman W.B."/>
            <person name="Woyke T."/>
            <person name="Klenk H.P."/>
            <person name="Zhou Y."/>
            <person name="Lilburn T.G."/>
            <person name="Beck B.J."/>
            <person name="De Vos P."/>
            <person name="Vandamme P."/>
            <person name="Eisen J.A."/>
            <person name="Garrity G."/>
            <person name="Hugenholtz P."/>
            <person name="Kyrpides N.C."/>
        </authorList>
    </citation>
    <scope>NUCLEOTIDE SEQUENCE [LARGE SCALE GENOMIC DNA]</scope>
    <source>
        <strain evidence="5 6">A3</strain>
    </source>
</reference>
<comment type="caution">
    <text evidence="5">The sequence shown here is derived from an EMBL/GenBank/DDBJ whole genome shotgun (WGS) entry which is preliminary data.</text>
</comment>
<proteinExistence type="predicted"/>
<dbReference type="Pfam" id="PF09712">
    <property type="entry name" value="PHA_synth_III_E"/>
    <property type="match status" value="1"/>
</dbReference>
<dbReference type="GO" id="GO:0042619">
    <property type="term" value="P:poly-hydroxybutyrate biosynthetic process"/>
    <property type="evidence" value="ECO:0007669"/>
    <property type="project" value="UniProtKB-KW"/>
</dbReference>
<sequence length="430" mass="46649">MGDSSNSDWMKQWQALSQQSVDAWTEVARDAMSQAGRGRVDGFEQWSRAFAAGPGAGSQAETIERLVDGAKNYVAFMQTLLAAAGANPADGVPPWSDALRQAFAMPGGPALFDHPLARLWNEHAGAGNAQAAFARLFGALPGGGNPTGELKAWLQLPAFGYLREHQEHQQKSAVAWVEYQEQLARYNAKMLEAARRGFELFEGKLTEREQPGRQIESLRALYDLWVDAAEEGYAEIALSQEFREIYGELTNAQMRLRSQIQQEIERLSVDLGMPTRSELNSIGERLQALRREVRAQRGGDALIDEIASLRSELEQLKASVGGASGTSRETPARTVVEAPPAAAPTRKAARKPERRSAAAVPAPEPAKTKAPERRARKARAGRAVAAVAPGTFASRIAKFADASLGSRGTRKADALPEAGKRDPSGNKKKR</sequence>
<gene>
    <name evidence="5" type="ORF">EV148_105185</name>
</gene>
<evidence type="ECO:0000256" key="2">
    <source>
        <dbReference type="ARBA" id="ARBA00019066"/>
    </source>
</evidence>
<name>A0A4V2S2G5_9GAMM</name>
<dbReference type="AlphaFoldDB" id="A0A4V2S2G5"/>
<evidence type="ECO:0000256" key="3">
    <source>
        <dbReference type="ARBA" id="ARBA00022752"/>
    </source>
</evidence>
<evidence type="ECO:0000313" key="6">
    <source>
        <dbReference type="Proteomes" id="UP000294862"/>
    </source>
</evidence>
<evidence type="ECO:0000256" key="1">
    <source>
        <dbReference type="ARBA" id="ARBA00004683"/>
    </source>
</evidence>
<dbReference type="UniPathway" id="UPA00917"/>
<keyword evidence="3" id="KW-0583">PHB biosynthesis</keyword>
<feature type="region of interest" description="Disordered" evidence="4">
    <location>
        <begin position="319"/>
        <end position="386"/>
    </location>
</feature>
<feature type="compositionally biased region" description="Low complexity" evidence="4">
    <location>
        <begin position="332"/>
        <end position="346"/>
    </location>
</feature>
<evidence type="ECO:0000313" key="5">
    <source>
        <dbReference type="EMBL" id="TCO40390.1"/>
    </source>
</evidence>
<protein>
    <recommendedName>
        <fullName evidence="2">Poly(3-hydroxyalkanoate) polymerase subunit PhaE</fullName>
    </recommendedName>
</protein>
<comment type="pathway">
    <text evidence="1">Biopolymer metabolism; poly-(R)-3-hydroxybutanoate biosynthesis.</text>
</comment>
<dbReference type="Proteomes" id="UP000294862">
    <property type="component" value="Unassembled WGS sequence"/>
</dbReference>
<dbReference type="EMBL" id="SLWQ01000005">
    <property type="protein sequence ID" value="TCO40390.1"/>
    <property type="molecule type" value="Genomic_DNA"/>
</dbReference>
<feature type="region of interest" description="Disordered" evidence="4">
    <location>
        <begin position="400"/>
        <end position="430"/>
    </location>
</feature>
<dbReference type="InterPro" id="IPR010123">
    <property type="entry name" value="PHA_synth_III_E"/>
</dbReference>
<organism evidence="5 6">
    <name type="scientific">Dokdonella fugitiva</name>
    <dbReference type="NCBI Taxonomy" id="328517"/>
    <lineage>
        <taxon>Bacteria</taxon>
        <taxon>Pseudomonadati</taxon>
        <taxon>Pseudomonadota</taxon>
        <taxon>Gammaproteobacteria</taxon>
        <taxon>Lysobacterales</taxon>
        <taxon>Rhodanobacteraceae</taxon>
        <taxon>Dokdonella</taxon>
    </lineage>
</organism>
<evidence type="ECO:0000256" key="4">
    <source>
        <dbReference type="SAM" id="MobiDB-lite"/>
    </source>
</evidence>
<dbReference type="NCBIfam" id="TIGR01834">
    <property type="entry name" value="PHA_synth_III_E"/>
    <property type="match status" value="1"/>
</dbReference>
<accession>A0A4V2S2G5</accession>